<dbReference type="EMBL" id="MEXN01000005">
    <property type="protein sequence ID" value="OGD03593.1"/>
    <property type="molecule type" value="Genomic_DNA"/>
</dbReference>
<dbReference type="SUPFAM" id="SSF81301">
    <property type="entry name" value="Nucleotidyltransferase"/>
    <property type="match status" value="1"/>
</dbReference>
<dbReference type="AlphaFoldDB" id="A0A1F4ZBF8"/>
<dbReference type="Pfam" id="PF01909">
    <property type="entry name" value="NTP_transf_2"/>
    <property type="match status" value="1"/>
</dbReference>
<evidence type="ECO:0000313" key="3">
    <source>
        <dbReference type="Proteomes" id="UP000177080"/>
    </source>
</evidence>
<protein>
    <recommendedName>
        <fullName evidence="1">Polymerase nucleotidyl transferase domain-containing protein</fullName>
    </recommendedName>
</protein>
<dbReference type="STRING" id="1797259.A2989_02835"/>
<accession>A0A1F4ZBF8</accession>
<dbReference type="Gene3D" id="3.30.460.10">
    <property type="entry name" value="Beta Polymerase, domain 2"/>
    <property type="match status" value="1"/>
</dbReference>
<organism evidence="2 3">
    <name type="scientific">Candidatus Amesbacteria bacterium RIFCSPLOWO2_01_FULL_48_25</name>
    <dbReference type="NCBI Taxonomy" id="1797259"/>
    <lineage>
        <taxon>Bacteria</taxon>
        <taxon>Candidatus Amesiibacteriota</taxon>
    </lineage>
</organism>
<gene>
    <name evidence="2" type="ORF">A2989_02835</name>
</gene>
<dbReference type="InterPro" id="IPR043519">
    <property type="entry name" value="NT_sf"/>
</dbReference>
<dbReference type="GO" id="GO:0016779">
    <property type="term" value="F:nucleotidyltransferase activity"/>
    <property type="evidence" value="ECO:0007669"/>
    <property type="project" value="InterPro"/>
</dbReference>
<evidence type="ECO:0000313" key="2">
    <source>
        <dbReference type="EMBL" id="OGD03593.1"/>
    </source>
</evidence>
<sequence>MDQTTITPLIKQYLGRLQKYVSVDQAILYGSLPAGTNKEDSDVDLLILSSDFSKYDPDSRLKIIYRASVGFPYDLHAYGVTPEEYASASPLTTLGAIRSTNPPAIQI</sequence>
<evidence type="ECO:0000259" key="1">
    <source>
        <dbReference type="Pfam" id="PF01909"/>
    </source>
</evidence>
<comment type="caution">
    <text evidence="2">The sequence shown here is derived from an EMBL/GenBank/DDBJ whole genome shotgun (WGS) entry which is preliminary data.</text>
</comment>
<proteinExistence type="predicted"/>
<reference evidence="2 3" key="1">
    <citation type="journal article" date="2016" name="Nat. Commun.">
        <title>Thousands of microbial genomes shed light on interconnected biogeochemical processes in an aquifer system.</title>
        <authorList>
            <person name="Anantharaman K."/>
            <person name="Brown C.T."/>
            <person name="Hug L.A."/>
            <person name="Sharon I."/>
            <person name="Castelle C.J."/>
            <person name="Probst A.J."/>
            <person name="Thomas B.C."/>
            <person name="Singh A."/>
            <person name="Wilkins M.J."/>
            <person name="Karaoz U."/>
            <person name="Brodie E.L."/>
            <person name="Williams K.H."/>
            <person name="Hubbard S.S."/>
            <person name="Banfield J.F."/>
        </authorList>
    </citation>
    <scope>NUCLEOTIDE SEQUENCE [LARGE SCALE GENOMIC DNA]</scope>
</reference>
<dbReference type="CDD" id="cd05403">
    <property type="entry name" value="NT_KNTase_like"/>
    <property type="match status" value="1"/>
</dbReference>
<dbReference type="Proteomes" id="UP000177080">
    <property type="component" value="Unassembled WGS sequence"/>
</dbReference>
<feature type="domain" description="Polymerase nucleotidyl transferase" evidence="1">
    <location>
        <begin position="10"/>
        <end position="75"/>
    </location>
</feature>
<dbReference type="InterPro" id="IPR002934">
    <property type="entry name" value="Polymerase_NTP_transf_dom"/>
</dbReference>
<name>A0A1F4ZBF8_9BACT</name>